<sequence length="228" mass="26015">MSTRLPSYEELRRDHVFPFNERATGRLLWYVEGPLQENVFVLREDSGPTGLHEPYVQQLIANDAHWHAISKEPLTEPNISSITVKAYALDLYPDDWEESHQRHMDCDSAMSVYERRGGKKTLIECYGEHRPAGHVLLLVNASSQPLITVHDYVTAVHPWSLNLRHEILAVTGEDRDADSKLVLNYGALDSLMITTEDYSNFLHNLPEATGAPDSWFVAPLPEFNHRIE</sequence>
<protein>
    <submittedName>
        <fullName evidence="1">Uncharacterized protein</fullName>
    </submittedName>
</protein>
<reference evidence="1" key="1">
    <citation type="submission" date="2021-05" db="EMBL/GenBank/DDBJ databases">
        <authorList>
            <person name="Khan N."/>
        </authorList>
    </citation>
    <scope>NUCLEOTIDE SEQUENCE</scope>
</reference>
<accession>A0A8J2IRX6</accession>
<name>A0A8J2IRX6_FUSEQ</name>
<evidence type="ECO:0000313" key="1">
    <source>
        <dbReference type="EMBL" id="CAG7563471.1"/>
    </source>
</evidence>
<dbReference type="AlphaFoldDB" id="A0A8J2IRX6"/>
<organism evidence="1 2">
    <name type="scientific">Fusarium equiseti</name>
    <name type="common">Fusarium scirpi</name>
    <dbReference type="NCBI Taxonomy" id="61235"/>
    <lineage>
        <taxon>Eukaryota</taxon>
        <taxon>Fungi</taxon>
        <taxon>Dikarya</taxon>
        <taxon>Ascomycota</taxon>
        <taxon>Pezizomycotina</taxon>
        <taxon>Sordariomycetes</taxon>
        <taxon>Hypocreomycetidae</taxon>
        <taxon>Hypocreales</taxon>
        <taxon>Nectriaceae</taxon>
        <taxon>Fusarium</taxon>
        <taxon>Fusarium incarnatum-equiseti species complex</taxon>
    </lineage>
</organism>
<gene>
    <name evidence="1" type="ORF">FEQUK3_LOCUS9198</name>
</gene>
<proteinExistence type="predicted"/>
<comment type="caution">
    <text evidence="1">The sequence shown here is derived from an EMBL/GenBank/DDBJ whole genome shotgun (WGS) entry which is preliminary data.</text>
</comment>
<dbReference type="EMBL" id="CAJSTJ010000157">
    <property type="protein sequence ID" value="CAG7563471.1"/>
    <property type="molecule type" value="Genomic_DNA"/>
</dbReference>
<dbReference type="Proteomes" id="UP000693738">
    <property type="component" value="Unassembled WGS sequence"/>
</dbReference>
<evidence type="ECO:0000313" key="2">
    <source>
        <dbReference type="Proteomes" id="UP000693738"/>
    </source>
</evidence>